<dbReference type="PROSITE" id="PS51387">
    <property type="entry name" value="FAD_PCMH"/>
    <property type="match status" value="1"/>
</dbReference>
<protein>
    <recommendedName>
        <fullName evidence="4">FAD-binding PCMH-type domain-containing protein</fullName>
    </recommendedName>
</protein>
<dbReference type="PANTHER" id="PTHR13878:SF91">
    <property type="entry name" value="FAD BINDING DOMAIN PROTEIN (AFU_ORTHOLOGUE AFUA_6G12070)-RELATED"/>
    <property type="match status" value="1"/>
</dbReference>
<dbReference type="SUPFAM" id="SSF56176">
    <property type="entry name" value="FAD-binding/transporter-associated domain-like"/>
    <property type="match status" value="1"/>
</dbReference>
<dbReference type="OrthoDB" id="9983560at2759"/>
<accession>A0A5C3LJ34</accession>
<comment type="similarity">
    <text evidence="1">Belongs to the oxygen-dependent FAD-linked oxidoreductase family.</text>
</comment>
<dbReference type="Gene3D" id="3.30.465.10">
    <property type="match status" value="2"/>
</dbReference>
<dbReference type="Pfam" id="PF01565">
    <property type="entry name" value="FAD_binding_4"/>
    <property type="match status" value="1"/>
</dbReference>
<dbReference type="InterPro" id="IPR016166">
    <property type="entry name" value="FAD-bd_PCMH"/>
</dbReference>
<dbReference type="InterPro" id="IPR006094">
    <property type="entry name" value="Oxid_FAD_bind_N"/>
</dbReference>
<dbReference type="EMBL" id="ML213700">
    <property type="protein sequence ID" value="TFK31866.1"/>
    <property type="molecule type" value="Genomic_DNA"/>
</dbReference>
<organism evidence="5 6">
    <name type="scientific">Crucibulum laeve</name>
    <dbReference type="NCBI Taxonomy" id="68775"/>
    <lineage>
        <taxon>Eukaryota</taxon>
        <taxon>Fungi</taxon>
        <taxon>Dikarya</taxon>
        <taxon>Basidiomycota</taxon>
        <taxon>Agaricomycotina</taxon>
        <taxon>Agaricomycetes</taxon>
        <taxon>Agaricomycetidae</taxon>
        <taxon>Agaricales</taxon>
        <taxon>Agaricineae</taxon>
        <taxon>Nidulariaceae</taxon>
        <taxon>Crucibulum</taxon>
    </lineage>
</organism>
<dbReference type="InterPro" id="IPR012951">
    <property type="entry name" value="BBE"/>
</dbReference>
<dbReference type="AlphaFoldDB" id="A0A5C3LJ34"/>
<dbReference type="Proteomes" id="UP000308652">
    <property type="component" value="Unassembled WGS sequence"/>
</dbReference>
<gene>
    <name evidence="5" type="ORF">BDQ12DRAFT_693389</name>
</gene>
<dbReference type="STRING" id="68775.A0A5C3LJ34"/>
<evidence type="ECO:0000256" key="2">
    <source>
        <dbReference type="ARBA" id="ARBA00023002"/>
    </source>
</evidence>
<dbReference type="Pfam" id="PF08031">
    <property type="entry name" value="BBE"/>
    <property type="match status" value="1"/>
</dbReference>
<dbReference type="GO" id="GO:0016491">
    <property type="term" value="F:oxidoreductase activity"/>
    <property type="evidence" value="ECO:0007669"/>
    <property type="project" value="UniProtKB-KW"/>
</dbReference>
<keyword evidence="3" id="KW-0732">Signal</keyword>
<evidence type="ECO:0000313" key="5">
    <source>
        <dbReference type="EMBL" id="TFK31866.1"/>
    </source>
</evidence>
<evidence type="ECO:0000313" key="6">
    <source>
        <dbReference type="Proteomes" id="UP000308652"/>
    </source>
</evidence>
<reference evidence="5 6" key="1">
    <citation type="journal article" date="2019" name="Nat. Ecol. Evol.">
        <title>Megaphylogeny resolves global patterns of mushroom evolution.</title>
        <authorList>
            <person name="Varga T."/>
            <person name="Krizsan K."/>
            <person name="Foldi C."/>
            <person name="Dima B."/>
            <person name="Sanchez-Garcia M."/>
            <person name="Sanchez-Ramirez S."/>
            <person name="Szollosi G.J."/>
            <person name="Szarkandi J.G."/>
            <person name="Papp V."/>
            <person name="Albert L."/>
            <person name="Andreopoulos W."/>
            <person name="Angelini C."/>
            <person name="Antonin V."/>
            <person name="Barry K.W."/>
            <person name="Bougher N.L."/>
            <person name="Buchanan P."/>
            <person name="Buyck B."/>
            <person name="Bense V."/>
            <person name="Catcheside P."/>
            <person name="Chovatia M."/>
            <person name="Cooper J."/>
            <person name="Damon W."/>
            <person name="Desjardin D."/>
            <person name="Finy P."/>
            <person name="Geml J."/>
            <person name="Haridas S."/>
            <person name="Hughes K."/>
            <person name="Justo A."/>
            <person name="Karasinski D."/>
            <person name="Kautmanova I."/>
            <person name="Kiss B."/>
            <person name="Kocsube S."/>
            <person name="Kotiranta H."/>
            <person name="LaButti K.M."/>
            <person name="Lechner B.E."/>
            <person name="Liimatainen K."/>
            <person name="Lipzen A."/>
            <person name="Lukacs Z."/>
            <person name="Mihaltcheva S."/>
            <person name="Morgado L.N."/>
            <person name="Niskanen T."/>
            <person name="Noordeloos M.E."/>
            <person name="Ohm R.A."/>
            <person name="Ortiz-Santana B."/>
            <person name="Ovrebo C."/>
            <person name="Racz N."/>
            <person name="Riley R."/>
            <person name="Savchenko A."/>
            <person name="Shiryaev A."/>
            <person name="Soop K."/>
            <person name="Spirin V."/>
            <person name="Szebenyi C."/>
            <person name="Tomsovsky M."/>
            <person name="Tulloss R.E."/>
            <person name="Uehling J."/>
            <person name="Grigoriev I.V."/>
            <person name="Vagvolgyi C."/>
            <person name="Papp T."/>
            <person name="Martin F.M."/>
            <person name="Miettinen O."/>
            <person name="Hibbett D.S."/>
            <person name="Nagy L.G."/>
        </authorList>
    </citation>
    <scope>NUCLEOTIDE SEQUENCE [LARGE SCALE GENOMIC DNA]</scope>
    <source>
        <strain evidence="5 6">CBS 166.37</strain>
    </source>
</reference>
<keyword evidence="2" id="KW-0560">Oxidoreductase</keyword>
<evidence type="ECO:0000256" key="3">
    <source>
        <dbReference type="SAM" id="SignalP"/>
    </source>
</evidence>
<feature type="chain" id="PRO_5022857522" description="FAD-binding PCMH-type domain-containing protein" evidence="3">
    <location>
        <begin position="23"/>
        <end position="572"/>
    </location>
</feature>
<evidence type="ECO:0000259" key="4">
    <source>
        <dbReference type="PROSITE" id="PS51387"/>
    </source>
</evidence>
<evidence type="ECO:0000256" key="1">
    <source>
        <dbReference type="ARBA" id="ARBA00005466"/>
    </source>
</evidence>
<name>A0A5C3LJ34_9AGAR</name>
<dbReference type="GO" id="GO:0071949">
    <property type="term" value="F:FAD binding"/>
    <property type="evidence" value="ECO:0007669"/>
    <property type="project" value="InterPro"/>
</dbReference>
<sequence>MIRILSLPLFLVASVVTPGLHTNNCRCLYGQSCWPNNSAFSSLETQLSQSIIRPIPVASPCYPASSPGGNCTDVQVHLHEGNWRADQSGALQNLNFETYTYKNGTISGCYVNASLGFLCEQGSIPPIGVDARSVSDVQAAVKFAAKNNLRLVVKNTGHDYLGRSTARGGFMLWTHHMKDIVYSPAFIPEGAQSSEAFNAITLGAGVQWHEAYNAVQSHGRFIVGGFSAGGSVGAAGGWVMGAGHSAFAPRHGLGVDNVIQFEIVTAKSEHLIVNSNQNSDLFWALRGGGGGTYGVVISTTYRTHEEFPLTSVIMVANFSSTTVAKSVVTEYLKIHPALADAGWGGYSSLSNATLQMLYVAPNRSVADTNLTMNTFFDFVSNVTGAPTQAFLLPYDSFFSWYTQFFSLGVGQVGYNVELGSRLLPRQMVETNAEKVADIMLSLEGGVALNFVAGGAVSKVDPESTGLNPSWRKAIAHVYFTEVWNDGDSSIVIEQARQRLRDKLNILDGIAPDSGTYLNEASLYEKDFQKTFFGAHYKKLKAIKNKYDPKGLFIVASGVGSDDWDSSLNCRLL</sequence>
<dbReference type="InterPro" id="IPR050432">
    <property type="entry name" value="FAD-linked_Oxidoreductases_BP"/>
</dbReference>
<proteinExistence type="inferred from homology"/>
<dbReference type="PANTHER" id="PTHR13878">
    <property type="entry name" value="GULONOLACTONE OXIDASE"/>
    <property type="match status" value="1"/>
</dbReference>
<feature type="signal peptide" evidence="3">
    <location>
        <begin position="1"/>
        <end position="22"/>
    </location>
</feature>
<keyword evidence="6" id="KW-1185">Reference proteome</keyword>
<dbReference type="InterPro" id="IPR016169">
    <property type="entry name" value="FAD-bd_PCMH_sub2"/>
</dbReference>
<feature type="domain" description="FAD-binding PCMH-type" evidence="4">
    <location>
        <begin position="121"/>
        <end position="306"/>
    </location>
</feature>
<dbReference type="InterPro" id="IPR036318">
    <property type="entry name" value="FAD-bd_PCMH-like_sf"/>
</dbReference>